<accession>A0A427YQU9</accession>
<dbReference type="Pfam" id="PF00083">
    <property type="entry name" value="Sugar_tr"/>
    <property type="match status" value="1"/>
</dbReference>
<evidence type="ECO:0000259" key="7">
    <source>
        <dbReference type="PROSITE" id="PS50850"/>
    </source>
</evidence>
<keyword evidence="9" id="KW-1185">Reference proteome</keyword>
<evidence type="ECO:0000256" key="6">
    <source>
        <dbReference type="SAM" id="Phobius"/>
    </source>
</evidence>
<dbReference type="GO" id="GO:0005351">
    <property type="term" value="F:carbohydrate:proton symporter activity"/>
    <property type="evidence" value="ECO:0007669"/>
    <property type="project" value="TreeGrafter"/>
</dbReference>
<evidence type="ECO:0000313" key="8">
    <source>
        <dbReference type="EMBL" id="RSH93494.1"/>
    </source>
</evidence>
<sequence length="184" mass="19648">MGLCEILGRRPLLLWGCASMCIFNIALAATGSFSTSGSGHAALAFLLLWVVAYALSTGPIGFISAGEISTPRLRGKTTSFSFVCYSGLNVVLTWVVPYLISPTAANLGVKTAYLFAGLLVPTFAGIYFFYPETTGRTYAELDELYSRGIPAWKFKTATTGLEAQGAKAKTLVTHQIDRDQDAAA</sequence>
<feature type="domain" description="Major facilitator superfamily (MFS) profile" evidence="7">
    <location>
        <begin position="1"/>
        <end position="134"/>
    </location>
</feature>
<dbReference type="SUPFAM" id="SSF103473">
    <property type="entry name" value="MFS general substrate transporter"/>
    <property type="match status" value="1"/>
</dbReference>
<dbReference type="InterPro" id="IPR020846">
    <property type="entry name" value="MFS_dom"/>
</dbReference>
<gene>
    <name evidence="8" type="ORF">EHS25_007850</name>
</gene>
<organism evidence="8 9">
    <name type="scientific">Saitozyma podzolica</name>
    <dbReference type="NCBI Taxonomy" id="1890683"/>
    <lineage>
        <taxon>Eukaryota</taxon>
        <taxon>Fungi</taxon>
        <taxon>Dikarya</taxon>
        <taxon>Basidiomycota</taxon>
        <taxon>Agaricomycotina</taxon>
        <taxon>Tremellomycetes</taxon>
        <taxon>Tremellales</taxon>
        <taxon>Trimorphomycetaceae</taxon>
        <taxon>Saitozyma</taxon>
    </lineage>
</organism>
<dbReference type="OrthoDB" id="6612291at2759"/>
<dbReference type="InterPro" id="IPR005828">
    <property type="entry name" value="MFS_sugar_transport-like"/>
</dbReference>
<evidence type="ECO:0000256" key="5">
    <source>
        <dbReference type="ARBA" id="ARBA00023136"/>
    </source>
</evidence>
<feature type="transmembrane region" description="Helical" evidence="6">
    <location>
        <begin position="42"/>
        <end position="65"/>
    </location>
</feature>
<feature type="transmembrane region" description="Helical" evidence="6">
    <location>
        <begin position="12"/>
        <end position="30"/>
    </location>
</feature>
<dbReference type="EMBL" id="RSCD01000004">
    <property type="protein sequence ID" value="RSH93494.1"/>
    <property type="molecule type" value="Genomic_DNA"/>
</dbReference>
<feature type="transmembrane region" description="Helical" evidence="6">
    <location>
        <begin position="77"/>
        <end position="100"/>
    </location>
</feature>
<evidence type="ECO:0000256" key="1">
    <source>
        <dbReference type="ARBA" id="ARBA00004141"/>
    </source>
</evidence>
<dbReference type="InterPro" id="IPR036259">
    <property type="entry name" value="MFS_trans_sf"/>
</dbReference>
<dbReference type="PANTHER" id="PTHR48022">
    <property type="entry name" value="PLASTIDIC GLUCOSE TRANSPORTER 4"/>
    <property type="match status" value="1"/>
</dbReference>
<evidence type="ECO:0000313" key="9">
    <source>
        <dbReference type="Proteomes" id="UP000279259"/>
    </source>
</evidence>
<dbReference type="PANTHER" id="PTHR48022:SF2">
    <property type="entry name" value="PLASTIDIC GLUCOSE TRANSPORTER 4"/>
    <property type="match status" value="1"/>
</dbReference>
<keyword evidence="5 6" id="KW-0472">Membrane</keyword>
<dbReference type="PROSITE" id="PS50850">
    <property type="entry name" value="MFS"/>
    <property type="match status" value="1"/>
</dbReference>
<dbReference type="Gene3D" id="1.20.1250.20">
    <property type="entry name" value="MFS general substrate transporter like domains"/>
    <property type="match status" value="1"/>
</dbReference>
<reference evidence="8 9" key="1">
    <citation type="submission" date="2018-11" db="EMBL/GenBank/DDBJ databases">
        <title>Genome sequence of Saitozyma podzolica DSM 27192.</title>
        <authorList>
            <person name="Aliyu H."/>
            <person name="Gorte O."/>
            <person name="Ochsenreither K."/>
        </authorList>
    </citation>
    <scope>NUCLEOTIDE SEQUENCE [LARGE SCALE GENOMIC DNA]</scope>
    <source>
        <strain evidence="8 9">DSM 27192</strain>
    </source>
</reference>
<dbReference type="AlphaFoldDB" id="A0A427YQU9"/>
<dbReference type="Proteomes" id="UP000279259">
    <property type="component" value="Unassembled WGS sequence"/>
</dbReference>
<proteinExistence type="inferred from homology"/>
<keyword evidence="3 6" id="KW-0812">Transmembrane</keyword>
<comment type="caution">
    <text evidence="8">The sequence shown here is derived from an EMBL/GenBank/DDBJ whole genome shotgun (WGS) entry which is preliminary data.</text>
</comment>
<evidence type="ECO:0000256" key="4">
    <source>
        <dbReference type="ARBA" id="ARBA00022989"/>
    </source>
</evidence>
<dbReference type="GO" id="GO:0016020">
    <property type="term" value="C:membrane"/>
    <property type="evidence" value="ECO:0007669"/>
    <property type="project" value="UniProtKB-SubCell"/>
</dbReference>
<comment type="subcellular location">
    <subcellularLocation>
        <location evidence="1">Membrane</location>
        <topology evidence="1">Multi-pass membrane protein</topology>
    </subcellularLocation>
</comment>
<dbReference type="InterPro" id="IPR050360">
    <property type="entry name" value="MFS_Sugar_Transporters"/>
</dbReference>
<protein>
    <recommendedName>
        <fullName evidence="7">Major facilitator superfamily (MFS) profile domain-containing protein</fullName>
    </recommendedName>
</protein>
<evidence type="ECO:0000256" key="2">
    <source>
        <dbReference type="ARBA" id="ARBA00010992"/>
    </source>
</evidence>
<keyword evidence="4 6" id="KW-1133">Transmembrane helix</keyword>
<evidence type="ECO:0000256" key="3">
    <source>
        <dbReference type="ARBA" id="ARBA00022692"/>
    </source>
</evidence>
<comment type="similarity">
    <text evidence="2">Belongs to the major facilitator superfamily. Sugar transporter (TC 2.A.1.1) family.</text>
</comment>
<feature type="transmembrane region" description="Helical" evidence="6">
    <location>
        <begin position="112"/>
        <end position="130"/>
    </location>
</feature>
<name>A0A427YQU9_9TREE</name>